<feature type="chain" id="PRO_5045671253" description="MD-2-related lipid-recognition domain-containing protein" evidence="2">
    <location>
        <begin position="19"/>
        <end position="425"/>
    </location>
</feature>
<evidence type="ECO:0000313" key="5">
    <source>
        <dbReference type="Proteomes" id="UP001150062"/>
    </source>
</evidence>
<feature type="signal peptide" evidence="2">
    <location>
        <begin position="1"/>
        <end position="18"/>
    </location>
</feature>
<keyword evidence="1" id="KW-0812">Transmembrane</keyword>
<dbReference type="Pfam" id="PF02221">
    <property type="entry name" value="E1_DerP2_DerF2"/>
    <property type="match status" value="1"/>
</dbReference>
<evidence type="ECO:0000313" key="4">
    <source>
        <dbReference type="EMBL" id="KAJ6232811.1"/>
    </source>
</evidence>
<dbReference type="Proteomes" id="UP001150062">
    <property type="component" value="Unassembled WGS sequence"/>
</dbReference>
<organism evidence="4 5">
    <name type="scientific">Anaeramoeba flamelloides</name>
    <dbReference type="NCBI Taxonomy" id="1746091"/>
    <lineage>
        <taxon>Eukaryota</taxon>
        <taxon>Metamonada</taxon>
        <taxon>Anaeramoebidae</taxon>
        <taxon>Anaeramoeba</taxon>
    </lineage>
</organism>
<dbReference type="SUPFAM" id="SSF81296">
    <property type="entry name" value="E set domains"/>
    <property type="match status" value="1"/>
</dbReference>
<sequence>MNFLQLTILLTLLGLSFAKIDMETCSEYKNLNIVYKNLTYTPPTSIQINTNFVGTLEYEVTKNNIGLGAKLNITAWYQTKDDHWFSTQLDLCEDTSVECPLKVGKHQFTTKKLLIPYLPKGLLLMEMKTIYNNVVEGCAFFKINVTDQIDPPKRHCIYTSQVDFSAFATGVAQYSSKSISWRDVGDYLQVGDLGQYTTGERGKFTKIYSTPDNTFGEELSSRDYHWCINATITNIFQIVNGSNITYEGDFWIGSKSKNLDTWDEFLVRGNLFLNGVWDNRTNQLINGSGILNAIPSIMIPKGFSGPVSFGKYNPMKYEYHDEMNIALLNIVKEFCQCPIDVCGVCGGDGSSCKPTPTPYSTPSPTPSTKKKGINTQTLILSIAIPVAAIILIVLIVVIARKNKKINSGESEPMIQKGPSGLNWEK</sequence>
<comment type="caution">
    <text evidence="4">The sequence shown here is derived from an EMBL/GenBank/DDBJ whole genome shotgun (WGS) entry which is preliminary data.</text>
</comment>
<evidence type="ECO:0000259" key="3">
    <source>
        <dbReference type="Pfam" id="PF02221"/>
    </source>
</evidence>
<dbReference type="InterPro" id="IPR003172">
    <property type="entry name" value="ML_dom"/>
</dbReference>
<keyword evidence="2" id="KW-0732">Signal</keyword>
<dbReference type="InterPro" id="IPR014756">
    <property type="entry name" value="Ig_E-set"/>
</dbReference>
<feature type="domain" description="MD-2-related lipid-recognition" evidence="3">
    <location>
        <begin position="20"/>
        <end position="127"/>
    </location>
</feature>
<keyword evidence="5" id="KW-1185">Reference proteome</keyword>
<dbReference type="EMBL" id="JAOAOG010000288">
    <property type="protein sequence ID" value="KAJ6232811.1"/>
    <property type="molecule type" value="Genomic_DNA"/>
</dbReference>
<evidence type="ECO:0000256" key="1">
    <source>
        <dbReference type="SAM" id="Phobius"/>
    </source>
</evidence>
<feature type="transmembrane region" description="Helical" evidence="1">
    <location>
        <begin position="378"/>
        <end position="399"/>
    </location>
</feature>
<reference evidence="4" key="1">
    <citation type="submission" date="2022-08" db="EMBL/GenBank/DDBJ databases">
        <title>Novel sulfate-reducing endosymbionts in the free-living metamonad Anaeramoeba.</title>
        <authorList>
            <person name="Jerlstrom-Hultqvist J."/>
            <person name="Cepicka I."/>
            <person name="Gallot-Lavallee L."/>
            <person name="Salas-Leiva D."/>
            <person name="Curtis B.A."/>
            <person name="Zahonova K."/>
            <person name="Pipaliya S."/>
            <person name="Dacks J."/>
            <person name="Roger A.J."/>
        </authorList>
    </citation>
    <scope>NUCLEOTIDE SEQUENCE</scope>
    <source>
        <strain evidence="4">Schooner1</strain>
    </source>
</reference>
<keyword evidence="1" id="KW-0472">Membrane</keyword>
<keyword evidence="1" id="KW-1133">Transmembrane helix</keyword>
<name>A0ABQ8XJJ7_9EUKA</name>
<protein>
    <recommendedName>
        <fullName evidence="3">MD-2-related lipid-recognition domain-containing protein</fullName>
    </recommendedName>
</protein>
<gene>
    <name evidence="4" type="ORF">M0813_04618</name>
</gene>
<accession>A0ABQ8XJJ7</accession>
<evidence type="ECO:0000256" key="2">
    <source>
        <dbReference type="SAM" id="SignalP"/>
    </source>
</evidence>
<proteinExistence type="predicted"/>